<dbReference type="SUPFAM" id="SSF51735">
    <property type="entry name" value="NAD(P)-binding Rossmann-fold domains"/>
    <property type="match status" value="1"/>
</dbReference>
<dbReference type="InterPro" id="IPR020904">
    <property type="entry name" value="Sc_DH/Rdtase_CS"/>
</dbReference>
<evidence type="ECO:0000313" key="4">
    <source>
        <dbReference type="EMBL" id="KAK8175887.1"/>
    </source>
</evidence>
<dbReference type="PANTHER" id="PTHR44229">
    <property type="entry name" value="15-HYDROXYPROSTAGLANDIN DEHYDROGENASE [NAD(+)]"/>
    <property type="match status" value="1"/>
</dbReference>
<evidence type="ECO:0000256" key="1">
    <source>
        <dbReference type="ARBA" id="ARBA00006484"/>
    </source>
</evidence>
<proteinExistence type="inferred from homology"/>
<protein>
    <submittedName>
        <fullName evidence="4">Uncharacterized protein</fullName>
    </submittedName>
</protein>
<keyword evidence="2" id="KW-0521">NADP</keyword>
<comment type="caution">
    <text evidence="4">The sequence shown here is derived from an EMBL/GenBank/DDBJ whole genome shotgun (WGS) entry which is preliminary data.</text>
</comment>
<dbReference type="Pfam" id="PF00106">
    <property type="entry name" value="adh_short"/>
    <property type="match status" value="1"/>
</dbReference>
<accession>A0ABR1Y3X3</accession>
<dbReference type="Gene3D" id="3.40.50.720">
    <property type="entry name" value="NAD(P)-binding Rossmann-like Domain"/>
    <property type="match status" value="1"/>
</dbReference>
<gene>
    <name evidence="4" type="ORF">IWX90DRAFT_425482</name>
</gene>
<dbReference type="InterPro" id="IPR036291">
    <property type="entry name" value="NAD(P)-bd_dom_sf"/>
</dbReference>
<sequence>MRFFASGCVAAHPDITWCFRSGRLEMRWTLCPVFISSGIGLAVATLLSERTTPPWHIHIVDMNPSTGAAAAASLPCATFHRADVSDYSALSTVFAAIFASEGRLDFVFGNAGIVERLNFVDAATKQVVAEGEGDAPPPSFPEGAMKVLDVNMESVLNTAFLAAHCMTRKKEGGDLVLTSSAAGIYPSALTPVYTAAKHGVLGLARSIAPRLHAAHNIRVNALCPGVVSTSLLSAEEWDQVEIRPDTWTPVSCVANAVLRIVDCGTDLERPVVDSVGKEVKVGELFGRAFECSGEKWYWRDPLPFCDERMELAFVADAQKMLWDEKRLE</sequence>
<evidence type="ECO:0000256" key="2">
    <source>
        <dbReference type="ARBA" id="ARBA00022857"/>
    </source>
</evidence>
<name>A0ABR1Y3X3_9PEZI</name>
<dbReference type="PANTHER" id="PTHR44229:SF4">
    <property type="entry name" value="15-HYDROXYPROSTAGLANDIN DEHYDROGENASE [NAD(+)]"/>
    <property type="match status" value="1"/>
</dbReference>
<dbReference type="InterPro" id="IPR002347">
    <property type="entry name" value="SDR_fam"/>
</dbReference>
<reference evidence="4 5" key="1">
    <citation type="journal article" date="2022" name="G3 (Bethesda)">
        <title>Enemy or ally: a genomic approach to elucidate the lifestyle of Phyllosticta citrichinaensis.</title>
        <authorList>
            <person name="Buijs V.A."/>
            <person name="Groenewald J.Z."/>
            <person name="Haridas S."/>
            <person name="LaButti K.M."/>
            <person name="Lipzen A."/>
            <person name="Martin F.M."/>
            <person name="Barry K."/>
            <person name="Grigoriev I.V."/>
            <person name="Crous P.W."/>
            <person name="Seidl M.F."/>
        </authorList>
    </citation>
    <scope>NUCLEOTIDE SEQUENCE [LARGE SCALE GENOMIC DNA]</scope>
    <source>
        <strain evidence="4 5">CBS 129764</strain>
    </source>
</reference>
<keyword evidence="5" id="KW-1185">Reference proteome</keyword>
<keyword evidence="3" id="KW-0560">Oxidoreductase</keyword>
<dbReference type="PROSITE" id="PS00061">
    <property type="entry name" value="ADH_SHORT"/>
    <property type="match status" value="1"/>
</dbReference>
<dbReference type="EMBL" id="JBBWUH010000002">
    <property type="protein sequence ID" value="KAK8175887.1"/>
    <property type="molecule type" value="Genomic_DNA"/>
</dbReference>
<comment type="similarity">
    <text evidence="1">Belongs to the short-chain dehydrogenases/reductases (SDR) family.</text>
</comment>
<dbReference type="PRINTS" id="PR00081">
    <property type="entry name" value="GDHRDH"/>
</dbReference>
<evidence type="ECO:0000313" key="5">
    <source>
        <dbReference type="Proteomes" id="UP001456524"/>
    </source>
</evidence>
<evidence type="ECO:0000256" key="3">
    <source>
        <dbReference type="ARBA" id="ARBA00023002"/>
    </source>
</evidence>
<organism evidence="4 5">
    <name type="scientific">Phyllosticta citrichinensis</name>
    <dbReference type="NCBI Taxonomy" id="1130410"/>
    <lineage>
        <taxon>Eukaryota</taxon>
        <taxon>Fungi</taxon>
        <taxon>Dikarya</taxon>
        <taxon>Ascomycota</taxon>
        <taxon>Pezizomycotina</taxon>
        <taxon>Dothideomycetes</taxon>
        <taxon>Dothideomycetes incertae sedis</taxon>
        <taxon>Botryosphaeriales</taxon>
        <taxon>Phyllostictaceae</taxon>
        <taxon>Phyllosticta</taxon>
    </lineage>
</organism>
<dbReference type="Proteomes" id="UP001456524">
    <property type="component" value="Unassembled WGS sequence"/>
</dbReference>